<organism evidence="2 3">
    <name type="scientific">Mugilogobius chulae</name>
    <name type="common">yellowstripe goby</name>
    <dbReference type="NCBI Taxonomy" id="88201"/>
    <lineage>
        <taxon>Eukaryota</taxon>
        <taxon>Metazoa</taxon>
        <taxon>Chordata</taxon>
        <taxon>Craniata</taxon>
        <taxon>Vertebrata</taxon>
        <taxon>Euteleostomi</taxon>
        <taxon>Actinopterygii</taxon>
        <taxon>Neopterygii</taxon>
        <taxon>Teleostei</taxon>
        <taxon>Neoteleostei</taxon>
        <taxon>Acanthomorphata</taxon>
        <taxon>Gobiaria</taxon>
        <taxon>Gobiiformes</taxon>
        <taxon>Gobioidei</taxon>
        <taxon>Gobiidae</taxon>
        <taxon>Gobionellinae</taxon>
        <taxon>Mugilogobius</taxon>
    </lineage>
</organism>
<name>A0AAW0Q1L1_9GOBI</name>
<dbReference type="EMBL" id="JBBPFD010000003">
    <property type="protein sequence ID" value="KAK7934376.1"/>
    <property type="molecule type" value="Genomic_DNA"/>
</dbReference>
<evidence type="ECO:0000256" key="1">
    <source>
        <dbReference type="SAM" id="MobiDB-lite"/>
    </source>
</evidence>
<sequence length="388" mass="45068">MQLPLLFDCGCFIFLLKNTVYLCIKLEFVCFFPFYSWRLCVLFPMGAFYCAVCKQTTFSGKSHIFGKSHQSRLRVVLLKFLEKVKEARRMLKKPQVEKYDFIQHNQKFWCYCCEIEVENHVTDGNKTVLYAGLIEHMATQEHRKSTHKFWWENKADQKLKDKFFFSEEEINRFKAEVENVLGAFLEKEDEFIIQEAEFIRYQEKQRQEFLKSLTEQNAELESSKEPNESSNSTGDLASNYGPAGTTQLAATKMDDSVTLVPYSTAGLTFIGHQNSSTLGNVHTGALPPWLQDDDDDPLEGSSRSATQPEMGPSLQGFLKHKEQEKLKKLPPNRVGANFDHSSHTDANWLPSFGRVWNTGRRWQSRHQFRHEEGKKKRQKRKCDQTTDE</sequence>
<reference evidence="3" key="1">
    <citation type="submission" date="2024-04" db="EMBL/GenBank/DDBJ databases">
        <title>Salinicola lusitanus LLJ914,a marine bacterium isolated from the Okinawa Trough.</title>
        <authorList>
            <person name="Li J."/>
        </authorList>
    </citation>
    <scope>NUCLEOTIDE SEQUENCE [LARGE SCALE GENOMIC DNA]</scope>
</reference>
<evidence type="ECO:0008006" key="4">
    <source>
        <dbReference type="Google" id="ProtNLM"/>
    </source>
</evidence>
<feature type="region of interest" description="Disordered" evidence="1">
    <location>
        <begin position="273"/>
        <end position="350"/>
    </location>
</feature>
<dbReference type="InterPro" id="IPR028015">
    <property type="entry name" value="CCDC84-like"/>
</dbReference>
<protein>
    <recommendedName>
        <fullName evidence="4">Coiled-coil domain containing 84</fullName>
    </recommendedName>
</protein>
<feature type="region of interest" description="Disordered" evidence="1">
    <location>
        <begin position="365"/>
        <end position="388"/>
    </location>
</feature>
<dbReference type="PANTHER" id="PTHR31198:SF1">
    <property type="entry name" value="CENTROSOMAL AT-AC SPLICING FACTOR"/>
    <property type="match status" value="1"/>
</dbReference>
<dbReference type="AlphaFoldDB" id="A0AAW0Q1L1"/>
<dbReference type="PANTHER" id="PTHR31198">
    <property type="entry name" value="COILED-COIL DOMAIN-CONTAINING PROTEIN 84"/>
    <property type="match status" value="1"/>
</dbReference>
<keyword evidence="3" id="KW-1185">Reference proteome</keyword>
<proteinExistence type="predicted"/>
<evidence type="ECO:0000313" key="2">
    <source>
        <dbReference type="EMBL" id="KAK7934376.1"/>
    </source>
</evidence>
<dbReference type="Pfam" id="PF14968">
    <property type="entry name" value="CCDC84"/>
    <property type="match status" value="1"/>
</dbReference>
<accession>A0AAW0Q1L1</accession>
<feature type="region of interest" description="Disordered" evidence="1">
    <location>
        <begin position="216"/>
        <end position="243"/>
    </location>
</feature>
<gene>
    <name evidence="2" type="ORF">WMY93_005272</name>
</gene>
<dbReference type="Proteomes" id="UP001460270">
    <property type="component" value="Unassembled WGS sequence"/>
</dbReference>
<evidence type="ECO:0000313" key="3">
    <source>
        <dbReference type="Proteomes" id="UP001460270"/>
    </source>
</evidence>
<comment type="caution">
    <text evidence="2">The sequence shown here is derived from an EMBL/GenBank/DDBJ whole genome shotgun (WGS) entry which is preliminary data.</text>
</comment>